<evidence type="ECO:0000313" key="2">
    <source>
        <dbReference type="EMBL" id="RVU31781.1"/>
    </source>
</evidence>
<keyword evidence="3" id="KW-1185">Reference proteome</keyword>
<feature type="coiled-coil region" evidence="1">
    <location>
        <begin position="32"/>
        <end position="59"/>
    </location>
</feature>
<dbReference type="InterPro" id="IPR058059">
    <property type="entry name" value="PA3496-like"/>
</dbReference>
<comment type="caution">
    <text evidence="2">The sequence shown here is derived from an EMBL/GenBank/DDBJ whole genome shotgun (WGS) entry which is preliminary data.</text>
</comment>
<reference evidence="2 3" key="1">
    <citation type="submission" date="2019-01" db="EMBL/GenBank/DDBJ databases">
        <authorList>
            <person name="Chen W.-M."/>
        </authorList>
    </citation>
    <scope>NUCLEOTIDE SEQUENCE [LARGE SCALE GENOMIC DNA]</scope>
    <source>
        <strain evidence="2 3">HPM-16</strain>
    </source>
</reference>
<dbReference type="RefSeq" id="WP_127693640.1">
    <property type="nucleotide sequence ID" value="NZ_SACQ01000002.1"/>
</dbReference>
<organism evidence="2 3">
    <name type="scientific">Neptunomonas marina</name>
    <dbReference type="NCBI Taxonomy" id="1815562"/>
    <lineage>
        <taxon>Bacteria</taxon>
        <taxon>Pseudomonadati</taxon>
        <taxon>Pseudomonadota</taxon>
        <taxon>Gammaproteobacteria</taxon>
        <taxon>Oceanospirillales</taxon>
        <taxon>Oceanospirillaceae</taxon>
        <taxon>Neptunomonas</taxon>
    </lineage>
</organism>
<keyword evidence="1" id="KW-0175">Coiled coil</keyword>
<accession>A0A437QB73</accession>
<evidence type="ECO:0000256" key="1">
    <source>
        <dbReference type="SAM" id="Coils"/>
    </source>
</evidence>
<dbReference type="EMBL" id="SACQ01000002">
    <property type="protein sequence ID" value="RVU31781.1"/>
    <property type="molecule type" value="Genomic_DNA"/>
</dbReference>
<gene>
    <name evidence="2" type="ORF">EOE65_07320</name>
</gene>
<dbReference type="AlphaFoldDB" id="A0A437QB73"/>
<name>A0A437QB73_9GAMM</name>
<proteinExistence type="predicted"/>
<sequence length="69" mass="7955">MLNQKTSDLSNVQIEVIDTLIGFEEEEKIKSKQLASKRLLAARRAIEEHKEALRLAEDIDQDAWFGELE</sequence>
<dbReference type="Proteomes" id="UP000282818">
    <property type="component" value="Unassembled WGS sequence"/>
</dbReference>
<dbReference type="NCBIfam" id="NF046101">
    <property type="entry name" value="PA3496_fam"/>
    <property type="match status" value="1"/>
</dbReference>
<protein>
    <submittedName>
        <fullName evidence="2">Uncharacterized protein</fullName>
    </submittedName>
</protein>
<evidence type="ECO:0000313" key="3">
    <source>
        <dbReference type="Proteomes" id="UP000282818"/>
    </source>
</evidence>